<keyword evidence="1" id="KW-0472">Membrane</keyword>
<dbReference type="GO" id="GO:0005789">
    <property type="term" value="C:endoplasmic reticulum membrane"/>
    <property type="evidence" value="ECO:0007669"/>
    <property type="project" value="TreeGrafter"/>
</dbReference>
<feature type="transmembrane region" description="Helical" evidence="1">
    <location>
        <begin position="6"/>
        <end position="24"/>
    </location>
</feature>
<reference evidence="2" key="1">
    <citation type="submission" date="2021-12" db="EMBL/GenBank/DDBJ databases">
        <title>Prjna785345.</title>
        <authorList>
            <person name="Rujirawat T."/>
            <person name="Krajaejun T."/>
        </authorList>
    </citation>
    <scope>NUCLEOTIDE SEQUENCE</scope>
    <source>
        <strain evidence="2">Pi057C3</strain>
    </source>
</reference>
<keyword evidence="3" id="KW-1185">Reference proteome</keyword>
<dbReference type="InterPro" id="IPR037997">
    <property type="entry name" value="Dgk1-like"/>
</dbReference>
<sequence>MTSTVVAWILCVGAIVLFQFVVGGRHDGAGHARRAATTRRDLHLQRKLQHALTGVMIFAASGFFAPSAAVAVLFGCAAVFYVLHLLRKRFKQVDELYLSCFHGLLRHDEIRKTVVPGAFYFLVGSGAVLAVFPTPVARLAILHVRRLPGILRVHLDRGRTDGVRFVLELSLGDPTASLVGTLSRHWRPPSSRKSLHGSLGCFVVCSVVSALVVSPSTSASELQHLLRAWATGLCAALAERVYLGVDDNLSMPLLSASLQSALALVVPMTSPMTLRW</sequence>
<proteinExistence type="predicted"/>
<dbReference type="EMBL" id="JAKCXM010000576">
    <property type="protein sequence ID" value="KAJ0392764.1"/>
    <property type="molecule type" value="Genomic_DNA"/>
</dbReference>
<dbReference type="Proteomes" id="UP001209570">
    <property type="component" value="Unassembled WGS sequence"/>
</dbReference>
<protein>
    <recommendedName>
        <fullName evidence="4">Dolichol kinase</fullName>
    </recommendedName>
</protein>
<feature type="transmembrane region" description="Helical" evidence="1">
    <location>
        <begin position="55"/>
        <end position="83"/>
    </location>
</feature>
<feature type="transmembrane region" description="Helical" evidence="1">
    <location>
        <begin position="118"/>
        <end position="141"/>
    </location>
</feature>
<comment type="caution">
    <text evidence="2">The sequence shown here is derived from an EMBL/GenBank/DDBJ whole genome shotgun (WGS) entry which is preliminary data.</text>
</comment>
<dbReference type="GO" id="GO:0004143">
    <property type="term" value="F:ATP-dependent diacylglycerol kinase activity"/>
    <property type="evidence" value="ECO:0007669"/>
    <property type="project" value="InterPro"/>
</dbReference>
<evidence type="ECO:0008006" key="4">
    <source>
        <dbReference type="Google" id="ProtNLM"/>
    </source>
</evidence>
<dbReference type="GO" id="GO:0006654">
    <property type="term" value="P:phosphatidic acid biosynthetic process"/>
    <property type="evidence" value="ECO:0007669"/>
    <property type="project" value="TreeGrafter"/>
</dbReference>
<keyword evidence="1" id="KW-0812">Transmembrane</keyword>
<name>A0AAD5LB31_PYTIN</name>
<evidence type="ECO:0000313" key="2">
    <source>
        <dbReference type="EMBL" id="KAJ0392764.1"/>
    </source>
</evidence>
<dbReference type="AlphaFoldDB" id="A0AAD5LB31"/>
<evidence type="ECO:0000256" key="1">
    <source>
        <dbReference type="SAM" id="Phobius"/>
    </source>
</evidence>
<dbReference type="PANTHER" id="PTHR31303">
    <property type="entry name" value="CTP-DEPENDENT DIACYLGLYCEROL KINASE 1"/>
    <property type="match status" value="1"/>
</dbReference>
<accession>A0AAD5LB31</accession>
<organism evidence="2 3">
    <name type="scientific">Pythium insidiosum</name>
    <name type="common">Pythiosis disease agent</name>
    <dbReference type="NCBI Taxonomy" id="114742"/>
    <lineage>
        <taxon>Eukaryota</taxon>
        <taxon>Sar</taxon>
        <taxon>Stramenopiles</taxon>
        <taxon>Oomycota</taxon>
        <taxon>Peronosporomycetes</taxon>
        <taxon>Pythiales</taxon>
        <taxon>Pythiaceae</taxon>
        <taxon>Pythium</taxon>
    </lineage>
</organism>
<keyword evidence="1" id="KW-1133">Transmembrane helix</keyword>
<evidence type="ECO:0000313" key="3">
    <source>
        <dbReference type="Proteomes" id="UP001209570"/>
    </source>
</evidence>
<dbReference type="PANTHER" id="PTHR31303:SF1">
    <property type="entry name" value="CTP-DEPENDENT DIACYLGLYCEROL KINASE 1"/>
    <property type="match status" value="1"/>
</dbReference>
<gene>
    <name evidence="2" type="ORF">P43SY_007475</name>
</gene>